<keyword evidence="3" id="KW-0804">Transcription</keyword>
<dbReference type="InterPro" id="IPR036388">
    <property type="entry name" value="WH-like_DNA-bd_sf"/>
</dbReference>
<dbReference type="Gene3D" id="1.10.10.10">
    <property type="entry name" value="Winged helix-like DNA-binding domain superfamily/Winged helix DNA-binding domain"/>
    <property type="match status" value="1"/>
</dbReference>
<dbReference type="SMART" id="SM00421">
    <property type="entry name" value="HTH_LUXR"/>
    <property type="match status" value="1"/>
</dbReference>
<dbReference type="GO" id="GO:0003677">
    <property type="term" value="F:DNA binding"/>
    <property type="evidence" value="ECO:0007669"/>
    <property type="project" value="UniProtKB-KW"/>
</dbReference>
<dbReference type="PANTHER" id="PTHR44688:SF16">
    <property type="entry name" value="DNA-BINDING TRANSCRIPTIONAL ACTIVATOR DEVR_DOSR"/>
    <property type="match status" value="1"/>
</dbReference>
<organism evidence="5 6">
    <name type="scientific">Grimontia celer</name>
    <dbReference type="NCBI Taxonomy" id="1796497"/>
    <lineage>
        <taxon>Bacteria</taxon>
        <taxon>Pseudomonadati</taxon>
        <taxon>Pseudomonadota</taxon>
        <taxon>Gammaproteobacteria</taxon>
        <taxon>Vibrionales</taxon>
        <taxon>Vibrionaceae</taxon>
        <taxon>Grimontia</taxon>
    </lineage>
</organism>
<dbReference type="GO" id="GO:0006355">
    <property type="term" value="P:regulation of DNA-templated transcription"/>
    <property type="evidence" value="ECO:0007669"/>
    <property type="project" value="InterPro"/>
</dbReference>
<gene>
    <name evidence="5" type="ORF">GCE9029_02216</name>
</gene>
<dbReference type="PROSITE" id="PS50043">
    <property type="entry name" value="HTH_LUXR_2"/>
    <property type="match status" value="1"/>
</dbReference>
<dbReference type="InterPro" id="IPR035965">
    <property type="entry name" value="PAS-like_dom_sf"/>
</dbReference>
<dbReference type="AlphaFoldDB" id="A0A128F313"/>
<dbReference type="PANTHER" id="PTHR44688">
    <property type="entry name" value="DNA-BINDING TRANSCRIPTIONAL ACTIVATOR DEVR_DOSR"/>
    <property type="match status" value="1"/>
</dbReference>
<dbReference type="RefSeq" id="WP_062663317.1">
    <property type="nucleotide sequence ID" value="NZ_FIZX01000002.1"/>
</dbReference>
<dbReference type="SUPFAM" id="SSF55785">
    <property type="entry name" value="PYP-like sensor domain (PAS domain)"/>
    <property type="match status" value="1"/>
</dbReference>
<dbReference type="EMBL" id="FIZX01000002">
    <property type="protein sequence ID" value="CZF80820.1"/>
    <property type="molecule type" value="Genomic_DNA"/>
</dbReference>
<dbReference type="InterPro" id="IPR013656">
    <property type="entry name" value="PAS_4"/>
</dbReference>
<evidence type="ECO:0000313" key="5">
    <source>
        <dbReference type="EMBL" id="CZF80820.1"/>
    </source>
</evidence>
<evidence type="ECO:0000259" key="4">
    <source>
        <dbReference type="PROSITE" id="PS50043"/>
    </source>
</evidence>
<proteinExistence type="predicted"/>
<name>A0A128F313_9GAMM</name>
<keyword evidence="1" id="KW-0805">Transcription regulation</keyword>
<keyword evidence="6" id="KW-1185">Reference proteome</keyword>
<evidence type="ECO:0000256" key="2">
    <source>
        <dbReference type="ARBA" id="ARBA00023125"/>
    </source>
</evidence>
<dbReference type="InterPro" id="IPR016032">
    <property type="entry name" value="Sig_transdc_resp-reg_C-effctor"/>
</dbReference>
<evidence type="ECO:0000256" key="3">
    <source>
        <dbReference type="ARBA" id="ARBA00023163"/>
    </source>
</evidence>
<reference evidence="6" key="1">
    <citation type="submission" date="2016-02" db="EMBL/GenBank/DDBJ databases">
        <authorList>
            <person name="Rodrigo-Torres Lidia"/>
            <person name="Arahal R.David."/>
        </authorList>
    </citation>
    <scope>NUCLEOTIDE SEQUENCE [LARGE SCALE GENOMIC DNA]</scope>
    <source>
        <strain evidence="6">CECT 9029</strain>
    </source>
</reference>
<evidence type="ECO:0000313" key="6">
    <source>
        <dbReference type="Proteomes" id="UP000071641"/>
    </source>
</evidence>
<dbReference type="OrthoDB" id="9016132at2"/>
<keyword evidence="2" id="KW-0238">DNA-binding</keyword>
<sequence>MNNNCLPSSMLISLFEQLPGCWGCKDTQSRFVHVNHAYARLIGARAPDELIGKSDDQLPGAIAEHAKAFREQDLQVIESGRYMRVLNIHPYPGDKWQAHVFTKVPWYGDDGEILGTIFHGQALNDNPMLEIGQWICKAAAAEPVESLATESMKSGMQLSTRESEVLFFHQFGKKPQFIAQSLGVSVKTIENHFANLRVKLGAASKTELVDKALENGVGCKIPDSLLKQQLTLVLSESF</sequence>
<dbReference type="CDD" id="cd06170">
    <property type="entry name" value="LuxR_C_like"/>
    <property type="match status" value="1"/>
</dbReference>
<dbReference type="PRINTS" id="PR00038">
    <property type="entry name" value="HTHLUXR"/>
</dbReference>
<dbReference type="STRING" id="1796497.GCE9029_02216"/>
<accession>A0A128F313</accession>
<evidence type="ECO:0000256" key="1">
    <source>
        <dbReference type="ARBA" id="ARBA00023015"/>
    </source>
</evidence>
<dbReference type="Pfam" id="PF00196">
    <property type="entry name" value="GerE"/>
    <property type="match status" value="1"/>
</dbReference>
<feature type="domain" description="HTH luxR-type" evidence="4">
    <location>
        <begin position="151"/>
        <end position="216"/>
    </location>
</feature>
<dbReference type="Proteomes" id="UP000071641">
    <property type="component" value="Unassembled WGS sequence"/>
</dbReference>
<protein>
    <submittedName>
        <fullName evidence="5">Response regulator FixJ</fullName>
    </submittedName>
</protein>
<dbReference type="Gene3D" id="3.30.450.20">
    <property type="entry name" value="PAS domain"/>
    <property type="match status" value="1"/>
</dbReference>
<dbReference type="InterPro" id="IPR000792">
    <property type="entry name" value="Tscrpt_reg_LuxR_C"/>
</dbReference>
<dbReference type="SUPFAM" id="SSF46894">
    <property type="entry name" value="C-terminal effector domain of the bipartite response regulators"/>
    <property type="match status" value="1"/>
</dbReference>
<dbReference type="Pfam" id="PF08448">
    <property type="entry name" value="PAS_4"/>
    <property type="match status" value="1"/>
</dbReference>